<gene>
    <name evidence="3" type="ORF">CAEBREN_19596</name>
</gene>
<dbReference type="HOGENOM" id="CLU_049749_3_2_1"/>
<sequence length="247" mass="28015">MSSEFPTDPYSSAQQKWLYQDCLVLPTLEYLLKDQMKGKEVLDIGCGNGHNSTTFLQWGATKVVGFDYSQEMIENCKNLHSESEQLEFHHLSVTDFQFSQKFHVATAVFVLQYVHNKEELKKAIRLIWDHLEDSGVFIGLIPNGVEGVKAPETAGKVLGAEIEKRPVPFVDGGLVTARFYEGDKIKCTSTMALHSNGFYGQCFLEAGFQKFEWLSPKISDKGQEILGEEFCHQFMNPPCDIVFRAWK</sequence>
<protein>
    <recommendedName>
        <fullName evidence="2">Methyltransferase domain-containing protein</fullName>
    </recommendedName>
</protein>
<name>G0P4M0_CAEBE</name>
<evidence type="ECO:0000313" key="3">
    <source>
        <dbReference type="EMBL" id="EGT44768.1"/>
    </source>
</evidence>
<dbReference type="InterPro" id="IPR041698">
    <property type="entry name" value="Methyltransf_25"/>
</dbReference>
<reference evidence="4" key="1">
    <citation type="submission" date="2011-07" db="EMBL/GenBank/DDBJ databases">
        <authorList>
            <consortium name="Caenorhabditis brenneri Sequencing and Analysis Consortium"/>
            <person name="Wilson R.K."/>
        </authorList>
    </citation>
    <scope>NUCLEOTIDE SEQUENCE [LARGE SCALE GENOMIC DNA]</scope>
    <source>
        <strain evidence="4">PB2801</strain>
    </source>
</reference>
<dbReference type="OMA" id="CFLEAGF"/>
<dbReference type="STRING" id="135651.G0P4M0"/>
<dbReference type="OrthoDB" id="66144at2759"/>
<dbReference type="InterPro" id="IPR029063">
    <property type="entry name" value="SAM-dependent_MTases_sf"/>
</dbReference>
<dbReference type="PANTHER" id="PTHR43861">
    <property type="entry name" value="TRANS-ACONITATE 2-METHYLTRANSFERASE-RELATED"/>
    <property type="match status" value="1"/>
</dbReference>
<dbReference type="CDD" id="cd02440">
    <property type="entry name" value="AdoMet_MTases"/>
    <property type="match status" value="1"/>
</dbReference>
<organism evidence="4">
    <name type="scientific">Caenorhabditis brenneri</name>
    <name type="common">Nematode worm</name>
    <dbReference type="NCBI Taxonomy" id="135651"/>
    <lineage>
        <taxon>Eukaryota</taxon>
        <taxon>Metazoa</taxon>
        <taxon>Ecdysozoa</taxon>
        <taxon>Nematoda</taxon>
        <taxon>Chromadorea</taxon>
        <taxon>Rhabditida</taxon>
        <taxon>Rhabditina</taxon>
        <taxon>Rhabditomorpha</taxon>
        <taxon>Rhabditoidea</taxon>
        <taxon>Rhabditidae</taxon>
        <taxon>Peloderinae</taxon>
        <taxon>Caenorhabditis</taxon>
    </lineage>
</organism>
<evidence type="ECO:0000313" key="4">
    <source>
        <dbReference type="Proteomes" id="UP000008068"/>
    </source>
</evidence>
<dbReference type="eggNOG" id="ENOG502SPDG">
    <property type="taxonomic scope" value="Eukaryota"/>
</dbReference>
<dbReference type="GO" id="GO:0016740">
    <property type="term" value="F:transferase activity"/>
    <property type="evidence" value="ECO:0007669"/>
    <property type="project" value="UniProtKB-KW"/>
</dbReference>
<evidence type="ECO:0000256" key="1">
    <source>
        <dbReference type="ARBA" id="ARBA00022679"/>
    </source>
</evidence>
<evidence type="ECO:0000259" key="2">
    <source>
        <dbReference type="Pfam" id="PF13649"/>
    </source>
</evidence>
<dbReference type="AlphaFoldDB" id="G0P4M0"/>
<keyword evidence="4" id="KW-1185">Reference proteome</keyword>
<accession>G0P4M0</accession>
<dbReference type="EMBL" id="GL380065">
    <property type="protein sequence ID" value="EGT44768.1"/>
    <property type="molecule type" value="Genomic_DNA"/>
</dbReference>
<dbReference type="InParanoid" id="G0P4M0"/>
<dbReference type="Pfam" id="PF13649">
    <property type="entry name" value="Methyltransf_25"/>
    <property type="match status" value="1"/>
</dbReference>
<dbReference type="Gene3D" id="3.40.50.150">
    <property type="entry name" value="Vaccinia Virus protein VP39"/>
    <property type="match status" value="1"/>
</dbReference>
<proteinExistence type="predicted"/>
<feature type="domain" description="Methyltransferase" evidence="2">
    <location>
        <begin position="41"/>
        <end position="135"/>
    </location>
</feature>
<keyword evidence="1" id="KW-0808">Transferase</keyword>
<dbReference type="Proteomes" id="UP000008068">
    <property type="component" value="Unassembled WGS sequence"/>
</dbReference>
<dbReference type="SUPFAM" id="SSF53335">
    <property type="entry name" value="S-adenosyl-L-methionine-dependent methyltransferases"/>
    <property type="match status" value="1"/>
</dbReference>